<organism evidence="1 2">
    <name type="scientific">Hyphomicrobium sulfonivorans</name>
    <dbReference type="NCBI Taxonomy" id="121290"/>
    <lineage>
        <taxon>Bacteria</taxon>
        <taxon>Pseudomonadati</taxon>
        <taxon>Pseudomonadota</taxon>
        <taxon>Alphaproteobacteria</taxon>
        <taxon>Hyphomicrobiales</taxon>
        <taxon>Hyphomicrobiaceae</taxon>
        <taxon>Hyphomicrobium</taxon>
    </lineage>
</organism>
<dbReference type="EMBL" id="LMTR01000051">
    <property type="protein sequence ID" value="KWT68989.1"/>
    <property type="molecule type" value="Genomic_DNA"/>
</dbReference>
<keyword evidence="2" id="KW-1185">Reference proteome</keyword>
<evidence type="ECO:0000313" key="1">
    <source>
        <dbReference type="EMBL" id="KWT68989.1"/>
    </source>
</evidence>
<sequence>MQIIHGFAVAVSAAVRADGRFKKWIVYRWDDAVFLKRNINVE</sequence>
<dbReference type="STRING" id="121290.APY04_1726"/>
<dbReference type="PATRIC" id="fig|121290.4.peg.676"/>
<accession>A0A109BHL0</accession>
<name>A0A109BHL0_HYPSL</name>
<protein>
    <submittedName>
        <fullName evidence="1">Uncharacterized protein</fullName>
    </submittedName>
</protein>
<reference evidence="1 2" key="1">
    <citation type="submission" date="2015-10" db="EMBL/GenBank/DDBJ databases">
        <title>Transcriptomic analysis of a linuron degrading triple-species bacterial consortium.</title>
        <authorList>
            <person name="Albers P."/>
        </authorList>
    </citation>
    <scope>NUCLEOTIDE SEQUENCE [LARGE SCALE GENOMIC DNA]</scope>
    <source>
        <strain evidence="1 2">WDL6</strain>
    </source>
</reference>
<dbReference type="Proteomes" id="UP000059074">
    <property type="component" value="Unassembled WGS sequence"/>
</dbReference>
<gene>
    <name evidence="1" type="ORF">APY04_1726</name>
</gene>
<evidence type="ECO:0000313" key="2">
    <source>
        <dbReference type="Proteomes" id="UP000059074"/>
    </source>
</evidence>
<comment type="caution">
    <text evidence="1">The sequence shown here is derived from an EMBL/GenBank/DDBJ whole genome shotgun (WGS) entry which is preliminary data.</text>
</comment>
<proteinExistence type="predicted"/>
<dbReference type="AlphaFoldDB" id="A0A109BHL0"/>